<dbReference type="Proteomes" id="UP001174936">
    <property type="component" value="Unassembled WGS sequence"/>
</dbReference>
<dbReference type="EMBL" id="JAULSV010000006">
    <property type="protein sequence ID" value="KAK0641162.1"/>
    <property type="molecule type" value="Genomic_DNA"/>
</dbReference>
<sequence length="215" mass="23730">MRPGSAASVPSHYFFTASHRISSQPRVQWLNNNYHYHRRCHASGTRARPTLIPSAPLRCTTSILPVFLQQVAEIFEHIRKMLEGGCGYALSPSLSPSCLTLNGIPPPRDAEIQIDPISFMGSANGENPPPYPQPPMPFAHPSHFCGVAQADTRRRGPCSPYHAPRVPDRGALTCSLRASVLFSLLYLSQTGRKLPRLRLDSPPTFIKMSQTYSGP</sequence>
<name>A0AA39XVR9_9PEZI</name>
<organism evidence="1 2">
    <name type="scientific">Cercophora newfieldiana</name>
    <dbReference type="NCBI Taxonomy" id="92897"/>
    <lineage>
        <taxon>Eukaryota</taxon>
        <taxon>Fungi</taxon>
        <taxon>Dikarya</taxon>
        <taxon>Ascomycota</taxon>
        <taxon>Pezizomycotina</taxon>
        <taxon>Sordariomycetes</taxon>
        <taxon>Sordariomycetidae</taxon>
        <taxon>Sordariales</taxon>
        <taxon>Lasiosphaeriaceae</taxon>
        <taxon>Cercophora</taxon>
    </lineage>
</organism>
<evidence type="ECO:0000313" key="1">
    <source>
        <dbReference type="EMBL" id="KAK0641162.1"/>
    </source>
</evidence>
<keyword evidence="2" id="KW-1185">Reference proteome</keyword>
<reference evidence="1" key="1">
    <citation type="submission" date="2023-06" db="EMBL/GenBank/DDBJ databases">
        <title>Genome-scale phylogeny and comparative genomics of the fungal order Sordariales.</title>
        <authorList>
            <consortium name="Lawrence Berkeley National Laboratory"/>
            <person name="Hensen N."/>
            <person name="Bonometti L."/>
            <person name="Westerberg I."/>
            <person name="Brannstrom I.O."/>
            <person name="Guillou S."/>
            <person name="Cros-Aarteil S."/>
            <person name="Calhoun S."/>
            <person name="Haridas S."/>
            <person name="Kuo A."/>
            <person name="Mondo S."/>
            <person name="Pangilinan J."/>
            <person name="Riley R."/>
            <person name="Labutti K."/>
            <person name="Andreopoulos B."/>
            <person name="Lipzen A."/>
            <person name="Chen C."/>
            <person name="Yanf M."/>
            <person name="Daum C."/>
            <person name="Ng V."/>
            <person name="Clum A."/>
            <person name="Steindorff A."/>
            <person name="Ohm R."/>
            <person name="Martin F."/>
            <person name="Silar P."/>
            <person name="Natvig D."/>
            <person name="Lalanne C."/>
            <person name="Gautier V."/>
            <person name="Ament-Velasquez S.L."/>
            <person name="Kruys A."/>
            <person name="Hutchinson M.I."/>
            <person name="Powell A.J."/>
            <person name="Barry K."/>
            <person name="Miller A.N."/>
            <person name="Grigoriev I.V."/>
            <person name="Debuchy R."/>
            <person name="Gladieux P."/>
            <person name="Thoren M.H."/>
            <person name="Johannesson H."/>
        </authorList>
    </citation>
    <scope>NUCLEOTIDE SEQUENCE</scope>
    <source>
        <strain evidence="1">SMH2532-1</strain>
    </source>
</reference>
<gene>
    <name evidence="1" type="ORF">B0T16DRAFT_419326</name>
</gene>
<proteinExistence type="predicted"/>
<protein>
    <submittedName>
        <fullName evidence="1">Uncharacterized protein</fullName>
    </submittedName>
</protein>
<comment type="caution">
    <text evidence="1">The sequence shown here is derived from an EMBL/GenBank/DDBJ whole genome shotgun (WGS) entry which is preliminary data.</text>
</comment>
<evidence type="ECO:0000313" key="2">
    <source>
        <dbReference type="Proteomes" id="UP001174936"/>
    </source>
</evidence>
<dbReference type="AlphaFoldDB" id="A0AA39XVR9"/>
<accession>A0AA39XVR9</accession>